<proteinExistence type="predicted"/>
<evidence type="ECO:0000313" key="2">
    <source>
        <dbReference type="Proteomes" id="UP001596302"/>
    </source>
</evidence>
<keyword evidence="2" id="KW-1185">Reference proteome</keyword>
<evidence type="ECO:0000313" key="1">
    <source>
        <dbReference type="EMBL" id="MFC5996935.1"/>
    </source>
</evidence>
<sequence>MTTQPAEPDLAGMLPTGWHTTTCHRCGQHIEHTSTDPALVRVGDAVHRLGHEVTVHDPTDPLPALPTDVHTVRLLDHHGQLIEVMPAHVYEQMRGPANAARKALRQQLGEIT</sequence>
<reference evidence="2" key="1">
    <citation type="journal article" date="2019" name="Int. J. Syst. Evol. Microbiol.">
        <title>The Global Catalogue of Microorganisms (GCM) 10K type strain sequencing project: providing services to taxonomists for standard genome sequencing and annotation.</title>
        <authorList>
            <consortium name="The Broad Institute Genomics Platform"/>
            <consortium name="The Broad Institute Genome Sequencing Center for Infectious Disease"/>
            <person name="Wu L."/>
            <person name="Ma J."/>
        </authorList>
    </citation>
    <scope>NUCLEOTIDE SEQUENCE [LARGE SCALE GENOMIC DNA]</scope>
    <source>
        <strain evidence="2">CCM 8391</strain>
    </source>
</reference>
<dbReference type="Proteomes" id="UP001596302">
    <property type="component" value="Unassembled WGS sequence"/>
</dbReference>
<name>A0ABW1J9B1_9PSEU</name>
<dbReference type="EMBL" id="JBHSQW010000044">
    <property type="protein sequence ID" value="MFC5996935.1"/>
    <property type="molecule type" value="Genomic_DNA"/>
</dbReference>
<comment type="caution">
    <text evidence="1">The sequence shown here is derived from an EMBL/GenBank/DDBJ whole genome shotgun (WGS) entry which is preliminary data.</text>
</comment>
<dbReference type="RefSeq" id="WP_379587807.1">
    <property type="nucleotide sequence ID" value="NZ_JBHSQW010000044.1"/>
</dbReference>
<organism evidence="1 2">
    <name type="scientific">Pseudonocardia hispaniensis</name>
    <dbReference type="NCBI Taxonomy" id="904933"/>
    <lineage>
        <taxon>Bacteria</taxon>
        <taxon>Bacillati</taxon>
        <taxon>Actinomycetota</taxon>
        <taxon>Actinomycetes</taxon>
        <taxon>Pseudonocardiales</taxon>
        <taxon>Pseudonocardiaceae</taxon>
        <taxon>Pseudonocardia</taxon>
    </lineage>
</organism>
<protein>
    <submittedName>
        <fullName evidence="1">Uncharacterized protein</fullName>
    </submittedName>
</protein>
<accession>A0ABW1J9B1</accession>
<gene>
    <name evidence="1" type="ORF">ACFQE5_22245</name>
</gene>